<keyword evidence="3" id="KW-1185">Reference proteome</keyword>
<accession>A0ABT6YGT8</accession>
<comment type="caution">
    <text evidence="2">The sequence shown here is derived from an EMBL/GenBank/DDBJ whole genome shotgun (WGS) entry which is preliminary data.</text>
</comment>
<keyword evidence="1" id="KW-0812">Transmembrane</keyword>
<evidence type="ECO:0000313" key="2">
    <source>
        <dbReference type="EMBL" id="MDI9862802.1"/>
    </source>
</evidence>
<sequence length="114" mass="13284">MREEFKFEEVSSLIQTKEKVIVNEGIFSKSGCSFYHITTTILLKNGKVVKLYSIGEMDFQELNQTFRRLRQSEGKIKVQQQHRFLYLLDNSSDVFMTILFLFITIGLGYALLFG</sequence>
<evidence type="ECO:0000313" key="3">
    <source>
        <dbReference type="Proteomes" id="UP001236569"/>
    </source>
</evidence>
<feature type="transmembrane region" description="Helical" evidence="1">
    <location>
        <begin position="94"/>
        <end position="113"/>
    </location>
</feature>
<dbReference type="EMBL" id="JASHID010000001">
    <property type="protein sequence ID" value="MDI9862802.1"/>
    <property type="molecule type" value="Genomic_DNA"/>
</dbReference>
<evidence type="ECO:0000256" key="1">
    <source>
        <dbReference type="SAM" id="Phobius"/>
    </source>
</evidence>
<proteinExistence type="predicted"/>
<gene>
    <name evidence="2" type="ORF">QM480_00595</name>
</gene>
<keyword evidence="1" id="KW-0472">Membrane</keyword>
<protein>
    <submittedName>
        <fullName evidence="2">Uncharacterized protein</fullName>
    </submittedName>
</protein>
<dbReference type="Proteomes" id="UP001236569">
    <property type="component" value="Unassembled WGS sequence"/>
</dbReference>
<name>A0ABT6YGT8_9BACT</name>
<reference evidence="2 3" key="1">
    <citation type="submission" date="2023-05" db="EMBL/GenBank/DDBJ databases">
        <title>Novel species of genus Flectobacillus isolated from stream in China.</title>
        <authorList>
            <person name="Lu H."/>
        </authorList>
    </citation>
    <scope>NUCLEOTIDE SEQUENCE [LARGE SCALE GENOMIC DNA]</scope>
    <source>
        <strain evidence="2 3">DC10W</strain>
    </source>
</reference>
<keyword evidence="1" id="KW-1133">Transmembrane helix</keyword>
<dbReference type="RefSeq" id="WP_283368165.1">
    <property type="nucleotide sequence ID" value="NZ_JASHID010000001.1"/>
</dbReference>
<organism evidence="2 3">
    <name type="scientific">Flectobacillus longus</name>
    <dbReference type="NCBI Taxonomy" id="2984207"/>
    <lineage>
        <taxon>Bacteria</taxon>
        <taxon>Pseudomonadati</taxon>
        <taxon>Bacteroidota</taxon>
        <taxon>Cytophagia</taxon>
        <taxon>Cytophagales</taxon>
        <taxon>Flectobacillaceae</taxon>
        <taxon>Flectobacillus</taxon>
    </lineage>
</organism>